<dbReference type="AlphaFoldDB" id="A0A545T3E2"/>
<accession>A0A545T3E2</accession>
<evidence type="ECO:0000313" key="1">
    <source>
        <dbReference type="EMBL" id="TQV71741.1"/>
    </source>
</evidence>
<gene>
    <name evidence="1" type="ORF">FKG94_19010</name>
</gene>
<dbReference type="Pfam" id="PF07793">
    <property type="entry name" value="DUF1631"/>
    <property type="match status" value="1"/>
</dbReference>
<proteinExistence type="predicted"/>
<organism evidence="1 2">
    <name type="scientific">Exilibacterium tricleocarpae</name>
    <dbReference type="NCBI Taxonomy" id="2591008"/>
    <lineage>
        <taxon>Bacteria</taxon>
        <taxon>Pseudomonadati</taxon>
        <taxon>Pseudomonadota</taxon>
        <taxon>Gammaproteobacteria</taxon>
        <taxon>Cellvibrionales</taxon>
        <taxon>Cellvibrionaceae</taxon>
        <taxon>Exilibacterium</taxon>
    </lineage>
</organism>
<comment type="caution">
    <text evidence="1">The sequence shown here is derived from an EMBL/GenBank/DDBJ whole genome shotgun (WGS) entry which is preliminary data.</text>
</comment>
<evidence type="ECO:0000313" key="2">
    <source>
        <dbReference type="Proteomes" id="UP000319732"/>
    </source>
</evidence>
<dbReference type="OrthoDB" id="6188167at2"/>
<protein>
    <submittedName>
        <fullName evidence="1">DUF1631 domain-containing protein</fullName>
    </submittedName>
</protein>
<dbReference type="RefSeq" id="WP_142928517.1">
    <property type="nucleotide sequence ID" value="NZ_ML660099.1"/>
</dbReference>
<reference evidence="1 2" key="1">
    <citation type="submission" date="2019-06" db="EMBL/GenBank/DDBJ databases">
        <title>Whole genome sequence for Cellvibrionaceae sp. R142.</title>
        <authorList>
            <person name="Wang G."/>
        </authorList>
    </citation>
    <scope>NUCLEOTIDE SEQUENCE [LARGE SCALE GENOMIC DNA]</scope>
    <source>
        <strain evidence="1 2">R142</strain>
    </source>
</reference>
<dbReference type="InterPro" id="IPR012434">
    <property type="entry name" value="DUF1631"/>
</dbReference>
<keyword evidence="2" id="KW-1185">Reference proteome</keyword>
<dbReference type="Proteomes" id="UP000319732">
    <property type="component" value="Unassembled WGS sequence"/>
</dbReference>
<sequence>MTSSDKDKENLEVMRPRNGKGQVKLPKLLAQIREDTLFTTNQCLENLFAVCDDLFYDLSNRASSNNEQALYFESMREIRIKKQGVISVFQQTLSASFANLIHGKSTATSPTPPDSSTNPSLSLVENDDLEIELAISSMANRTRKLYLGTLYELTLRLDHLFPQIEVTEKNNPLDPEHICHAFSHACKKQLEISIKPQIIIFKQFERYVLNQLGHCYSDANQLLINTGILPKIPRNLQRQTGSETAAKSGNAQEAANAANANAAAEPGYAAAPAYHFSLPELSSILSSIRAMGPTPALSFYNTYAENPGPAMGVAELVHMLTKTQSIVDNAHNDNGPKNYLHPIVSQLLAQKHPEQPQALKQSEDDIINLVAMFFEFILDDDNIAAAIRAQISRLQIPILKVALKDSNFFNDGSHPARCLIDTIAGVGVSFDESKPLERDAVYQKIKKITQAINNQYTFDESIFATMLAELRQYLQKEQRKSAMVEQRTTEAEEGKSRIKVAKNAARKLLIKKLRQTSLPDKIRDFLISSWLNALIITHLKYGEESSEWVESGQTVDDLIWACQQHNDAKAQKRINALVPDLLARIADGLQIISEHPDSQSSKLKEIEEILYKAEKNEIQAADCSPITEDQAESIIPESEETAGDGKSSAIQRQKDRYEALTYDFIKQAEQLKTGTWLNYKDIDTGKLLRCKLTTKLDNTDTYIFVNRFGFKALEKQRKEFAYDMQQGRVGVLESGPLFERIIGQVMGNLKQIAKQDPSPAT</sequence>
<dbReference type="EMBL" id="VHSG01000020">
    <property type="protein sequence ID" value="TQV71741.1"/>
    <property type="molecule type" value="Genomic_DNA"/>
</dbReference>
<name>A0A545T3E2_9GAMM</name>